<reference evidence="2" key="1">
    <citation type="submission" date="2022-07" db="EMBL/GenBank/DDBJ databases">
        <title>Phylogenomic reconstructions and comparative analyses of Kickxellomycotina fungi.</title>
        <authorList>
            <person name="Reynolds N.K."/>
            <person name="Stajich J.E."/>
            <person name="Barry K."/>
            <person name="Grigoriev I.V."/>
            <person name="Crous P."/>
            <person name="Smith M.E."/>
        </authorList>
    </citation>
    <scope>NUCLEOTIDE SEQUENCE</scope>
    <source>
        <strain evidence="2">NBRC 105414</strain>
    </source>
</reference>
<evidence type="ECO:0000256" key="1">
    <source>
        <dbReference type="SAM" id="MobiDB-lite"/>
    </source>
</evidence>
<dbReference type="OrthoDB" id="5549401at2759"/>
<gene>
    <name evidence="2" type="ORF">H4R18_003692</name>
</gene>
<feature type="compositionally biased region" description="Basic and acidic residues" evidence="1">
    <location>
        <begin position="460"/>
        <end position="470"/>
    </location>
</feature>
<evidence type="ECO:0000313" key="2">
    <source>
        <dbReference type="EMBL" id="KAJ2779992.1"/>
    </source>
</evidence>
<feature type="region of interest" description="Disordered" evidence="1">
    <location>
        <begin position="1"/>
        <end position="28"/>
    </location>
</feature>
<keyword evidence="3" id="KW-1185">Reference proteome</keyword>
<sequence length="519" mass="57827">MSAVESSKTETPTFMGPMHNRSVCDDVLDGSQPSGTRASWSTNDDHIFVSILARHSVCNERQGLVLNHMSVDAKIINDVAKGLGGGVDIDELVRQLAAKYPAKKKEHRSHACINLITEMKKKIPRYSYQQLNNKHINMWTRTIAPFRQMFDCGSPYKGKSPFHRDCKRFIKVLLEFLSNMIANGVTQVDLQVFARRADKGCKLLEQWLTAMLATHGVGMVNFLYACGVRVATAFINGKNLKDRSAEETRFLNTELHTPKEVHTVLRAYMDRIATCEALDAIPTQPIIVDVAEAARANSERCRELALAGSDVAYPELQHRYAAGMPWMGLLPPPQHQQQQHQQQHPDAVFGGFPRGAEYARAPPEFHPHSEYGYRGPAGPPAAAAAYQRLAADHWARPSGAEYMPPPHMYHQRQQSPGGRMPAGYMRAAPPLYHPYYGRQPPMPPRAYHEQAPEAFGGHAEAAHPRLDDSARPQPVGPIRPRLDEAARARLDKIVRARLDEAARVRLEESARARLAGSAA</sequence>
<proteinExistence type="predicted"/>
<accession>A0A9W8HCY3</accession>
<feature type="region of interest" description="Disordered" evidence="1">
    <location>
        <begin position="459"/>
        <end position="478"/>
    </location>
</feature>
<organism evidence="2 3">
    <name type="scientific">Coemansia javaensis</name>
    <dbReference type="NCBI Taxonomy" id="2761396"/>
    <lineage>
        <taxon>Eukaryota</taxon>
        <taxon>Fungi</taxon>
        <taxon>Fungi incertae sedis</taxon>
        <taxon>Zoopagomycota</taxon>
        <taxon>Kickxellomycotina</taxon>
        <taxon>Kickxellomycetes</taxon>
        <taxon>Kickxellales</taxon>
        <taxon>Kickxellaceae</taxon>
        <taxon>Coemansia</taxon>
    </lineage>
</organism>
<evidence type="ECO:0000313" key="3">
    <source>
        <dbReference type="Proteomes" id="UP001140217"/>
    </source>
</evidence>
<feature type="compositionally biased region" description="Polar residues" evidence="1">
    <location>
        <begin position="1"/>
        <end position="12"/>
    </location>
</feature>
<comment type="caution">
    <text evidence="2">The sequence shown here is derived from an EMBL/GenBank/DDBJ whole genome shotgun (WGS) entry which is preliminary data.</text>
</comment>
<dbReference type="EMBL" id="JANBUL010000154">
    <property type="protein sequence ID" value="KAJ2779992.1"/>
    <property type="molecule type" value="Genomic_DNA"/>
</dbReference>
<dbReference type="AlphaFoldDB" id="A0A9W8HCY3"/>
<dbReference type="Proteomes" id="UP001140217">
    <property type="component" value="Unassembled WGS sequence"/>
</dbReference>
<name>A0A9W8HCY3_9FUNG</name>
<protein>
    <submittedName>
        <fullName evidence="2">Uncharacterized protein</fullName>
    </submittedName>
</protein>